<evidence type="ECO:0000313" key="2">
    <source>
        <dbReference type="Proteomes" id="UP000053732"/>
    </source>
</evidence>
<evidence type="ECO:0000313" key="1">
    <source>
        <dbReference type="EMBL" id="CRL27507.1"/>
    </source>
</evidence>
<keyword evidence="2" id="KW-1185">Reference proteome</keyword>
<reference evidence="1 2" key="1">
    <citation type="journal article" date="2014" name="Nat. Commun.">
        <title>Multiple recent horizontal transfers of a large genomic region in cheese making fungi.</title>
        <authorList>
            <person name="Cheeseman K."/>
            <person name="Ropars J."/>
            <person name="Renault P."/>
            <person name="Dupont J."/>
            <person name="Gouzy J."/>
            <person name="Branca A."/>
            <person name="Abraham A.L."/>
            <person name="Ceppi M."/>
            <person name="Conseiller E."/>
            <person name="Debuchy R."/>
            <person name="Malagnac F."/>
            <person name="Goarin A."/>
            <person name="Silar P."/>
            <person name="Lacoste S."/>
            <person name="Sallet E."/>
            <person name="Bensimon A."/>
            <person name="Giraud T."/>
            <person name="Brygoo Y."/>
        </authorList>
    </citation>
    <scope>NUCLEOTIDE SEQUENCE [LARGE SCALE GENOMIC DNA]</scope>
    <source>
        <strain evidence="2">FM 013</strain>
    </source>
</reference>
<dbReference type="AlphaFoldDB" id="A0A0G4PM61"/>
<protein>
    <submittedName>
        <fullName evidence="1">Str. FM013</fullName>
    </submittedName>
</protein>
<dbReference type="Proteomes" id="UP000053732">
    <property type="component" value="Unassembled WGS sequence"/>
</dbReference>
<proteinExistence type="predicted"/>
<name>A0A0G4PM61_PENC3</name>
<gene>
    <name evidence="1" type="ORF">PCAMFM013_S022g000187</name>
</gene>
<sequence>MIGVYRLLIGRWDSRRAVTKISVEITRRVSCSMNIIPFPACSERIIDRGMN</sequence>
<accession>A0A0G4PM61</accession>
<organism evidence="1 2">
    <name type="scientific">Penicillium camemberti (strain FM 013)</name>
    <dbReference type="NCBI Taxonomy" id="1429867"/>
    <lineage>
        <taxon>Eukaryota</taxon>
        <taxon>Fungi</taxon>
        <taxon>Dikarya</taxon>
        <taxon>Ascomycota</taxon>
        <taxon>Pezizomycotina</taxon>
        <taxon>Eurotiomycetes</taxon>
        <taxon>Eurotiomycetidae</taxon>
        <taxon>Eurotiales</taxon>
        <taxon>Aspergillaceae</taxon>
        <taxon>Penicillium</taxon>
    </lineage>
</organism>
<dbReference type="EMBL" id="HG793155">
    <property type="protein sequence ID" value="CRL27507.1"/>
    <property type="molecule type" value="Genomic_DNA"/>
</dbReference>